<dbReference type="AlphaFoldDB" id="A0A852WFP8"/>
<protein>
    <submittedName>
        <fullName evidence="2">Uncharacterized protein</fullName>
    </submittedName>
</protein>
<comment type="caution">
    <text evidence="2">The sequence shown here is derived from an EMBL/GenBank/DDBJ whole genome shotgun (WGS) entry which is preliminary data.</text>
</comment>
<gene>
    <name evidence="2" type="ORF">BJ986_002295</name>
</gene>
<keyword evidence="3" id="KW-1185">Reference proteome</keyword>
<evidence type="ECO:0000313" key="3">
    <source>
        <dbReference type="Proteomes" id="UP000573599"/>
    </source>
</evidence>
<dbReference type="EMBL" id="JACCAB010000001">
    <property type="protein sequence ID" value="NYG07808.1"/>
    <property type="molecule type" value="Genomic_DNA"/>
</dbReference>
<feature type="region of interest" description="Disordered" evidence="1">
    <location>
        <begin position="1"/>
        <end position="26"/>
    </location>
</feature>
<name>A0A852WFP8_9MICO</name>
<reference evidence="2 3" key="1">
    <citation type="submission" date="2020-07" db="EMBL/GenBank/DDBJ databases">
        <title>Sequencing the genomes of 1000 actinobacteria strains.</title>
        <authorList>
            <person name="Klenk H.-P."/>
        </authorList>
    </citation>
    <scope>NUCLEOTIDE SEQUENCE [LARGE SCALE GENOMIC DNA]</scope>
    <source>
        <strain evidence="2 3">DSM 23987</strain>
    </source>
</reference>
<accession>A0A852WFP8</accession>
<proteinExistence type="predicted"/>
<evidence type="ECO:0000256" key="1">
    <source>
        <dbReference type="SAM" id="MobiDB-lite"/>
    </source>
</evidence>
<evidence type="ECO:0000313" key="2">
    <source>
        <dbReference type="EMBL" id="NYG07808.1"/>
    </source>
</evidence>
<dbReference type="Proteomes" id="UP000573599">
    <property type="component" value="Unassembled WGS sequence"/>
</dbReference>
<sequence length="70" mass="7166">MPARPRDVTAPTDPTAQSLLPDTAHGADTRRDLAAEGITAAVTDIVAGAPPLSPQQRARLASLFACGGCR</sequence>
<organism evidence="2 3">
    <name type="scientific">Pedococcus badiiscoriae</name>
    <dbReference type="NCBI Taxonomy" id="642776"/>
    <lineage>
        <taxon>Bacteria</taxon>
        <taxon>Bacillati</taxon>
        <taxon>Actinomycetota</taxon>
        <taxon>Actinomycetes</taxon>
        <taxon>Micrococcales</taxon>
        <taxon>Intrasporangiaceae</taxon>
        <taxon>Pedococcus</taxon>
    </lineage>
</organism>